<name>A0A0A9GT53_ARUDO</name>
<organism evidence="1">
    <name type="scientific">Arundo donax</name>
    <name type="common">Giant reed</name>
    <name type="synonym">Donax arundinaceus</name>
    <dbReference type="NCBI Taxonomy" id="35708"/>
    <lineage>
        <taxon>Eukaryota</taxon>
        <taxon>Viridiplantae</taxon>
        <taxon>Streptophyta</taxon>
        <taxon>Embryophyta</taxon>
        <taxon>Tracheophyta</taxon>
        <taxon>Spermatophyta</taxon>
        <taxon>Magnoliopsida</taxon>
        <taxon>Liliopsida</taxon>
        <taxon>Poales</taxon>
        <taxon>Poaceae</taxon>
        <taxon>PACMAD clade</taxon>
        <taxon>Arundinoideae</taxon>
        <taxon>Arundineae</taxon>
        <taxon>Arundo</taxon>
    </lineage>
</organism>
<reference evidence="1" key="1">
    <citation type="submission" date="2014-09" db="EMBL/GenBank/DDBJ databases">
        <authorList>
            <person name="Magalhaes I.L.F."/>
            <person name="Oliveira U."/>
            <person name="Santos F.R."/>
            <person name="Vidigal T.H.D.A."/>
            <person name="Brescovit A.D."/>
            <person name="Santos A.J."/>
        </authorList>
    </citation>
    <scope>NUCLEOTIDE SEQUENCE</scope>
    <source>
        <tissue evidence="1">Shoot tissue taken approximately 20 cm above the soil surface</tissue>
    </source>
</reference>
<sequence length="20" mass="2475">MFSLFTMIHLHALPSFKYQY</sequence>
<evidence type="ECO:0000313" key="1">
    <source>
        <dbReference type="EMBL" id="JAE27727.1"/>
    </source>
</evidence>
<protein>
    <submittedName>
        <fullName evidence="1">Uncharacterized protein</fullName>
    </submittedName>
</protein>
<proteinExistence type="predicted"/>
<reference evidence="1" key="2">
    <citation type="journal article" date="2015" name="Data Brief">
        <title>Shoot transcriptome of the giant reed, Arundo donax.</title>
        <authorList>
            <person name="Barrero R.A."/>
            <person name="Guerrero F.D."/>
            <person name="Moolhuijzen P."/>
            <person name="Goolsby J.A."/>
            <person name="Tidwell J."/>
            <person name="Bellgard S.E."/>
            <person name="Bellgard M.I."/>
        </authorList>
    </citation>
    <scope>NUCLEOTIDE SEQUENCE</scope>
    <source>
        <tissue evidence="1">Shoot tissue taken approximately 20 cm above the soil surface</tissue>
    </source>
</reference>
<accession>A0A0A9GT53</accession>
<dbReference type="AlphaFoldDB" id="A0A0A9GT53"/>
<dbReference type="EMBL" id="GBRH01170169">
    <property type="protein sequence ID" value="JAE27727.1"/>
    <property type="molecule type" value="Transcribed_RNA"/>
</dbReference>